<evidence type="ECO:0000256" key="2">
    <source>
        <dbReference type="ARBA" id="ARBA00023054"/>
    </source>
</evidence>
<dbReference type="GO" id="GO:0045504">
    <property type="term" value="F:dynein heavy chain binding"/>
    <property type="evidence" value="ECO:0007669"/>
    <property type="project" value="TreeGrafter"/>
</dbReference>
<organism evidence="7 8">
    <name type="scientific">Trichonephila clavata</name>
    <name type="common">Joro spider</name>
    <name type="synonym">Nephila clavata</name>
    <dbReference type="NCBI Taxonomy" id="2740835"/>
    <lineage>
        <taxon>Eukaryota</taxon>
        <taxon>Metazoa</taxon>
        <taxon>Ecdysozoa</taxon>
        <taxon>Arthropoda</taxon>
        <taxon>Chelicerata</taxon>
        <taxon>Arachnida</taxon>
        <taxon>Araneae</taxon>
        <taxon>Araneomorphae</taxon>
        <taxon>Entelegynae</taxon>
        <taxon>Araneoidea</taxon>
        <taxon>Nephilidae</taxon>
        <taxon>Trichonephila</taxon>
    </lineage>
</organism>
<evidence type="ECO:0000256" key="5">
    <source>
        <dbReference type="SAM" id="Coils"/>
    </source>
</evidence>
<dbReference type="Proteomes" id="UP000887116">
    <property type="component" value="Unassembled WGS sequence"/>
</dbReference>
<dbReference type="GO" id="GO:0030286">
    <property type="term" value="C:dynein complex"/>
    <property type="evidence" value="ECO:0007669"/>
    <property type="project" value="UniProtKB-KW"/>
</dbReference>
<keyword evidence="8" id="KW-1185">Reference proteome</keyword>
<feature type="compositionally biased region" description="Acidic residues" evidence="6">
    <location>
        <begin position="33"/>
        <end position="44"/>
    </location>
</feature>
<feature type="compositionally biased region" description="Basic and acidic residues" evidence="6">
    <location>
        <begin position="1"/>
        <end position="12"/>
    </location>
</feature>
<comment type="similarity">
    <text evidence="4">Belongs to the inner dynein arm light chain family.</text>
</comment>
<evidence type="ECO:0000313" key="8">
    <source>
        <dbReference type="Proteomes" id="UP000887116"/>
    </source>
</evidence>
<accession>A0A8X6JMQ1</accession>
<evidence type="ECO:0000256" key="3">
    <source>
        <dbReference type="ARBA" id="ARBA00023175"/>
    </source>
</evidence>
<evidence type="ECO:0000256" key="1">
    <source>
        <dbReference type="ARBA" id="ARBA00023017"/>
    </source>
</evidence>
<feature type="region of interest" description="Disordered" evidence="6">
    <location>
        <begin position="1"/>
        <end position="61"/>
    </location>
</feature>
<dbReference type="GO" id="GO:0097546">
    <property type="term" value="C:ciliary base"/>
    <property type="evidence" value="ECO:0007669"/>
    <property type="project" value="TreeGrafter"/>
</dbReference>
<dbReference type="EMBL" id="BMAO01039485">
    <property type="protein sequence ID" value="GFR31748.1"/>
    <property type="molecule type" value="Genomic_DNA"/>
</dbReference>
<dbReference type="InterPro" id="IPR019347">
    <property type="entry name" value="Axonemal_dynein_light_chain"/>
</dbReference>
<keyword evidence="2 5" id="KW-0175">Coiled coil</keyword>
<reference evidence="7" key="1">
    <citation type="submission" date="2020-07" db="EMBL/GenBank/DDBJ databases">
        <title>Multicomponent nature underlies the extraordinary mechanical properties of spider dragline silk.</title>
        <authorList>
            <person name="Kono N."/>
            <person name="Nakamura H."/>
            <person name="Mori M."/>
            <person name="Yoshida Y."/>
            <person name="Ohtoshi R."/>
            <person name="Malay A.D."/>
            <person name="Moran D.A.P."/>
            <person name="Tomita M."/>
            <person name="Numata K."/>
            <person name="Arakawa K."/>
        </authorList>
    </citation>
    <scope>NUCLEOTIDE SEQUENCE</scope>
</reference>
<keyword evidence="1" id="KW-0243">Dynein</keyword>
<evidence type="ECO:0000313" key="7">
    <source>
        <dbReference type="EMBL" id="GFR31748.1"/>
    </source>
</evidence>
<gene>
    <name evidence="7" type="primary">IDA4</name>
    <name evidence="7" type="ORF">TNCT_434601</name>
</gene>
<dbReference type="PANTHER" id="PTHR13183">
    <property type="entry name" value="AXONEMAL INNER ARM DYNEIN LIGHT CHAIN 28"/>
    <property type="match status" value="1"/>
</dbReference>
<dbReference type="PANTHER" id="PTHR13183:SF0">
    <property type="entry name" value="AXONEMAL DYNEIN LIGHT INTERMEDIATE POLYPEPTIDE 1"/>
    <property type="match status" value="1"/>
</dbReference>
<protein>
    <submittedName>
        <fullName evidence="7">28 kDa inner dynein arm light chain, axonemal</fullName>
    </submittedName>
</protein>
<dbReference type="OrthoDB" id="273640at2759"/>
<evidence type="ECO:0000256" key="6">
    <source>
        <dbReference type="SAM" id="MobiDB-lite"/>
    </source>
</evidence>
<sequence length="262" mass="30914">MLESEELIKYEEIPLTDESYIESKPGTSKSEDSDSSTDTDEEALELLKGDETTEDDSFMEDPDRAEAIRKETTGRILDCIFLPRKIKKNGKEHLLRLSRQPASRDDVIELSKRFDEYLEERQVKMNGFCPIRRELYDLLFDELIRQSTIHCVERGSLLLRVRDEFRMTMAAYEKLYECGVEYGARKALEAEIEEQKVEIQYKQLQSEVLRAEKLTKDLKAQIEAEKILRQQTIDTKREKHEERMEFLKNLNKQLKEQLTYIS</sequence>
<proteinExistence type="inferred from homology"/>
<feature type="coiled-coil region" evidence="5">
    <location>
        <begin position="185"/>
        <end position="257"/>
    </location>
</feature>
<dbReference type="Pfam" id="PF10211">
    <property type="entry name" value="Ax_dynein_light"/>
    <property type="match status" value="1"/>
</dbReference>
<comment type="caution">
    <text evidence="7">The sequence shown here is derived from an EMBL/GenBank/DDBJ whole genome shotgun (WGS) entry which is preliminary data.</text>
</comment>
<dbReference type="GO" id="GO:0005930">
    <property type="term" value="C:axoneme"/>
    <property type="evidence" value="ECO:0007669"/>
    <property type="project" value="TreeGrafter"/>
</dbReference>
<name>A0A8X6JMQ1_TRICU</name>
<dbReference type="AlphaFoldDB" id="A0A8X6JMQ1"/>
<keyword evidence="3" id="KW-0505">Motor protein</keyword>
<evidence type="ECO:0000256" key="4">
    <source>
        <dbReference type="ARBA" id="ARBA00038114"/>
    </source>
</evidence>